<dbReference type="SUPFAM" id="SSF52172">
    <property type="entry name" value="CheY-like"/>
    <property type="match status" value="1"/>
</dbReference>
<organism evidence="3 4">
    <name type="scientific">Niastella koreensis</name>
    <dbReference type="NCBI Taxonomy" id="354356"/>
    <lineage>
        <taxon>Bacteria</taxon>
        <taxon>Pseudomonadati</taxon>
        <taxon>Bacteroidota</taxon>
        <taxon>Chitinophagia</taxon>
        <taxon>Chitinophagales</taxon>
        <taxon>Chitinophagaceae</taxon>
        <taxon>Niastella</taxon>
    </lineage>
</organism>
<dbReference type="RefSeq" id="WP_014219546.1">
    <property type="nucleotide sequence ID" value="NZ_LWBO01000009.1"/>
</dbReference>
<feature type="modified residue" description="4-aspartylphosphate" evidence="1">
    <location>
        <position position="71"/>
    </location>
</feature>
<dbReference type="InterPro" id="IPR052893">
    <property type="entry name" value="TCS_response_regulator"/>
</dbReference>
<feature type="domain" description="Response regulatory" evidence="2">
    <location>
        <begin position="15"/>
        <end position="137"/>
    </location>
</feature>
<evidence type="ECO:0000313" key="3">
    <source>
        <dbReference type="EMBL" id="OQP49880.1"/>
    </source>
</evidence>
<proteinExistence type="predicted"/>
<protein>
    <recommendedName>
        <fullName evidence="2">Response regulatory domain-containing protein</fullName>
    </recommendedName>
</protein>
<comment type="caution">
    <text evidence="3">The sequence shown here is derived from an EMBL/GenBank/DDBJ whole genome shotgun (WGS) entry which is preliminary data.</text>
</comment>
<dbReference type="Gene3D" id="3.40.50.2300">
    <property type="match status" value="1"/>
</dbReference>
<keyword evidence="4" id="KW-1185">Reference proteome</keyword>
<dbReference type="PANTHER" id="PTHR44520">
    <property type="entry name" value="RESPONSE REGULATOR RCP1-RELATED"/>
    <property type="match status" value="1"/>
</dbReference>
<evidence type="ECO:0000313" key="4">
    <source>
        <dbReference type="Proteomes" id="UP000192277"/>
    </source>
</evidence>
<dbReference type="EMBL" id="LWBO01000009">
    <property type="protein sequence ID" value="OQP49880.1"/>
    <property type="molecule type" value="Genomic_DNA"/>
</dbReference>
<dbReference type="Proteomes" id="UP000192277">
    <property type="component" value="Unassembled WGS sequence"/>
</dbReference>
<sequence>MVEVKSDEHTKYPKIILHIDDDQDDRYLVRKVIDNIDPSIVLREAQDGKKAIDFLNQARLFGDLPCLIILDLNMPVMDGYDTYKGISKDEVFSSIPIVIFTTSRDENELKYWEDKNIEIVSKPASFEEFTMSVKRILGYFSPVKNK</sequence>
<name>A0ABX3P2B2_9BACT</name>
<accession>A0ABX3P2B2</accession>
<dbReference type="Pfam" id="PF00072">
    <property type="entry name" value="Response_reg"/>
    <property type="match status" value="1"/>
</dbReference>
<dbReference type="PROSITE" id="PS50110">
    <property type="entry name" value="RESPONSE_REGULATORY"/>
    <property type="match status" value="1"/>
</dbReference>
<keyword evidence="1" id="KW-0597">Phosphoprotein</keyword>
<dbReference type="SMART" id="SM00448">
    <property type="entry name" value="REC"/>
    <property type="match status" value="1"/>
</dbReference>
<evidence type="ECO:0000256" key="1">
    <source>
        <dbReference type="PROSITE-ProRule" id="PRU00169"/>
    </source>
</evidence>
<reference evidence="3 4" key="1">
    <citation type="submission" date="2016-04" db="EMBL/GenBank/DDBJ databases">
        <authorList>
            <person name="Chen L."/>
            <person name="Zhuang W."/>
            <person name="Wang G."/>
        </authorList>
    </citation>
    <scope>NUCLEOTIDE SEQUENCE [LARGE SCALE GENOMIC DNA]</scope>
    <source>
        <strain evidence="4">GR20</strain>
    </source>
</reference>
<dbReference type="InterPro" id="IPR001789">
    <property type="entry name" value="Sig_transdc_resp-reg_receiver"/>
</dbReference>
<evidence type="ECO:0000259" key="2">
    <source>
        <dbReference type="PROSITE" id="PS50110"/>
    </source>
</evidence>
<gene>
    <name evidence="3" type="ORF">A4D02_27780</name>
</gene>
<dbReference type="InterPro" id="IPR011006">
    <property type="entry name" value="CheY-like_superfamily"/>
</dbReference>